<keyword evidence="2" id="KW-1185">Reference proteome</keyword>
<evidence type="ECO:0000313" key="2">
    <source>
        <dbReference type="Proteomes" id="UP001175228"/>
    </source>
</evidence>
<evidence type="ECO:0000313" key="1">
    <source>
        <dbReference type="EMBL" id="KAK0496413.1"/>
    </source>
</evidence>
<proteinExistence type="predicted"/>
<dbReference type="EMBL" id="JAUEPU010000015">
    <property type="protein sequence ID" value="KAK0496413.1"/>
    <property type="molecule type" value="Genomic_DNA"/>
</dbReference>
<sequence>MSCRNCGFVLEPQPQNINSSDNLVSQILRGQRPLFDSDDALLNAEIVELERLQSLYAAQLEEIQSRKHAVLKALANRKSIYAPIRSLPRDILIEIFDSVCDFWWQEADDNWGLRQRRDSLDVSGPLWVLGRVCGLWRDTLHSSPAWAQKLIVRGRVPKHALEILRTYLERTGEHLLDLKIIFGGREEDEGILPLLVQSSHRWKNLTIVARKHHMRHLESISHFSALQTIRMNIRDDYDYFRVCLRAPRLWKACLADRNHQIRLLPGITHFFGCITCPEDLHFLSQLPNLRRCRPVMNQAAKGAPVVTMAHLTHLYADMNALDVLSAPLLGSLVASPLVREQAARPSIILPTRISPPISSPIEMSSREFEHPATRVFALEACSTISRLKFEIHPQMGNFDIVEVLTSPSVLPNLHHLILYMSRLSGDQWTTVLCMVRSRRDAGMLKLVEIHFTLEDEHDPYLAEGMRALIQDDFEMRFIKRHPFDEDPLAPWHLI</sequence>
<evidence type="ECO:0008006" key="3">
    <source>
        <dbReference type="Google" id="ProtNLM"/>
    </source>
</evidence>
<dbReference type="AlphaFoldDB" id="A0AA39Q536"/>
<organism evidence="1 2">
    <name type="scientific">Armillaria luteobubalina</name>
    <dbReference type="NCBI Taxonomy" id="153913"/>
    <lineage>
        <taxon>Eukaryota</taxon>
        <taxon>Fungi</taxon>
        <taxon>Dikarya</taxon>
        <taxon>Basidiomycota</taxon>
        <taxon>Agaricomycotina</taxon>
        <taxon>Agaricomycetes</taxon>
        <taxon>Agaricomycetidae</taxon>
        <taxon>Agaricales</taxon>
        <taxon>Marasmiineae</taxon>
        <taxon>Physalacriaceae</taxon>
        <taxon>Armillaria</taxon>
    </lineage>
</organism>
<accession>A0AA39Q536</accession>
<dbReference type="Proteomes" id="UP001175228">
    <property type="component" value="Unassembled WGS sequence"/>
</dbReference>
<protein>
    <recommendedName>
        <fullName evidence="3">F-box domain-containing protein</fullName>
    </recommendedName>
</protein>
<name>A0AA39Q536_9AGAR</name>
<reference evidence="1" key="1">
    <citation type="submission" date="2023-06" db="EMBL/GenBank/DDBJ databases">
        <authorList>
            <consortium name="Lawrence Berkeley National Laboratory"/>
            <person name="Ahrendt S."/>
            <person name="Sahu N."/>
            <person name="Indic B."/>
            <person name="Wong-Bajracharya J."/>
            <person name="Merenyi Z."/>
            <person name="Ke H.-M."/>
            <person name="Monk M."/>
            <person name="Kocsube S."/>
            <person name="Drula E."/>
            <person name="Lipzen A."/>
            <person name="Balint B."/>
            <person name="Henrissat B."/>
            <person name="Andreopoulos B."/>
            <person name="Martin F.M."/>
            <person name="Harder C.B."/>
            <person name="Rigling D."/>
            <person name="Ford K.L."/>
            <person name="Foster G.D."/>
            <person name="Pangilinan J."/>
            <person name="Papanicolaou A."/>
            <person name="Barry K."/>
            <person name="LaButti K."/>
            <person name="Viragh M."/>
            <person name="Koriabine M."/>
            <person name="Yan M."/>
            <person name="Riley R."/>
            <person name="Champramary S."/>
            <person name="Plett K.L."/>
            <person name="Tsai I.J."/>
            <person name="Slot J."/>
            <person name="Sipos G."/>
            <person name="Plett J."/>
            <person name="Nagy L.G."/>
            <person name="Grigoriev I.V."/>
        </authorList>
    </citation>
    <scope>NUCLEOTIDE SEQUENCE</scope>
    <source>
        <strain evidence="1">HWK02</strain>
    </source>
</reference>
<gene>
    <name evidence="1" type="ORF">EDD18DRAFT_1353157</name>
</gene>
<comment type="caution">
    <text evidence="1">The sequence shown here is derived from an EMBL/GenBank/DDBJ whole genome shotgun (WGS) entry which is preliminary data.</text>
</comment>